<feature type="domain" description="Heterokaryon incompatibility" evidence="1">
    <location>
        <begin position="53"/>
        <end position="183"/>
    </location>
</feature>
<gene>
    <name evidence="2" type="ORF">AC579_4364</name>
</gene>
<proteinExistence type="predicted"/>
<name>A0A139IQS0_9PEZI</name>
<dbReference type="Proteomes" id="UP000073492">
    <property type="component" value="Unassembled WGS sequence"/>
</dbReference>
<accession>A0A139IQS0</accession>
<dbReference type="InterPro" id="IPR010730">
    <property type="entry name" value="HET"/>
</dbReference>
<dbReference type="OrthoDB" id="194358at2759"/>
<reference evidence="2 3" key="1">
    <citation type="submission" date="2015-07" db="EMBL/GenBank/DDBJ databases">
        <title>Comparative genomics of the Sigatoka disease complex on banana suggests a link between parallel evolutionary changes in Pseudocercospora fijiensis and Pseudocercospora eumusae and increased virulence on the banana host.</title>
        <authorList>
            <person name="Chang T.-C."/>
            <person name="Salvucci A."/>
            <person name="Crous P.W."/>
            <person name="Stergiopoulos I."/>
        </authorList>
    </citation>
    <scope>NUCLEOTIDE SEQUENCE [LARGE SCALE GENOMIC DNA]</scope>
    <source>
        <strain evidence="2 3">CBS 116634</strain>
    </source>
</reference>
<dbReference type="PANTHER" id="PTHR24148">
    <property type="entry name" value="ANKYRIN REPEAT DOMAIN-CONTAINING PROTEIN 39 HOMOLOG-RELATED"/>
    <property type="match status" value="1"/>
</dbReference>
<keyword evidence="3" id="KW-1185">Reference proteome</keyword>
<comment type="caution">
    <text evidence="2">The sequence shown here is derived from an EMBL/GenBank/DDBJ whole genome shotgun (WGS) entry which is preliminary data.</text>
</comment>
<dbReference type="STRING" id="113226.A0A139IQS0"/>
<evidence type="ECO:0000313" key="3">
    <source>
        <dbReference type="Proteomes" id="UP000073492"/>
    </source>
</evidence>
<protein>
    <recommendedName>
        <fullName evidence="1">Heterokaryon incompatibility domain-containing protein</fullName>
    </recommendedName>
</protein>
<dbReference type="AlphaFoldDB" id="A0A139IQS0"/>
<dbReference type="InterPro" id="IPR052895">
    <property type="entry name" value="HetReg/Transcr_Mod"/>
</dbReference>
<dbReference type="Pfam" id="PF06985">
    <property type="entry name" value="HET"/>
    <property type="match status" value="1"/>
</dbReference>
<evidence type="ECO:0000259" key="1">
    <source>
        <dbReference type="Pfam" id="PF06985"/>
    </source>
</evidence>
<dbReference type="EMBL" id="LFZO01000026">
    <property type="protein sequence ID" value="KXT17079.1"/>
    <property type="molecule type" value="Genomic_DNA"/>
</dbReference>
<organism evidence="2 3">
    <name type="scientific">Pseudocercospora musae</name>
    <dbReference type="NCBI Taxonomy" id="113226"/>
    <lineage>
        <taxon>Eukaryota</taxon>
        <taxon>Fungi</taxon>
        <taxon>Dikarya</taxon>
        <taxon>Ascomycota</taxon>
        <taxon>Pezizomycotina</taxon>
        <taxon>Dothideomycetes</taxon>
        <taxon>Dothideomycetidae</taxon>
        <taxon>Mycosphaerellales</taxon>
        <taxon>Mycosphaerellaceae</taxon>
        <taxon>Pseudocercospora</taxon>
    </lineage>
</organism>
<evidence type="ECO:0000313" key="2">
    <source>
        <dbReference type="EMBL" id="KXT17079.1"/>
    </source>
</evidence>
<dbReference type="PANTHER" id="PTHR24148:SF64">
    <property type="entry name" value="HETEROKARYON INCOMPATIBILITY DOMAIN-CONTAINING PROTEIN"/>
    <property type="match status" value="1"/>
</dbReference>
<sequence length="652" mass="73395">MAQSLTLVRPPLQDATKQIRLLQLQLDTKRGRGDRVIQCTLDVHSLAEVIGQYVALSYTWGGTEETHTVLVNGQKCQVRFNCWQALDQLKQHGIEEYCFVDSICIDQGSHREKREQVGQMSTIYSGAKFVAASLGGKAGGQEHAMRLFSSDMLSLRADSKEWAQMLHHISERRYFTRVWTTQECILAQKVDFFCGRSRVPLDILEEKLKQQSRSVLGLAMLSQLASFLDDCSALKKAQLSELQLFSLCDDIAHTNCLLHPATAIIRYGVRECVDPRDKIFGLHSLMFPAARKRIAIDYEMPLFDVLLEYISSHQCLLDRGAHEALDTGHGDEITKAASLGEVMLSIRLLVHQFATTSPEFRKSLKDFCSKRKRLNYRSEISEKTIPIVLCPAFYHTITTASSTADESLDVIMRSDDGERLSQRGLRSVVSHPSFEGDWKFHQACSCCNSERPQFTKVHSKNLACVKTPSGFSNLTSSSSPHRLLCVANSKTEAGLVFQVPKDTSNGDILLSIGSPGLCFATSSVPKSFRQFLVCGKHASGHRYQILGPASHRAATYGGEETLFSSAHIRTWFYTLQRRADIPRDDLLALSLTTREELVTSKFEKNGYHDRLNMISLRMPERRQEAQVMVEMEQHVAEFLGYDALEELAKIER</sequence>